<gene>
    <name evidence="2" type="ORF">GMRT_12742</name>
</gene>
<keyword evidence="3" id="KW-1185">Reference proteome</keyword>
<keyword evidence="1" id="KW-1133">Transmembrane helix</keyword>
<sequence length="181" mass="20880">MPTPPLSPMGGGYIFCIEEAEFQAVIIQYVRQLVPGRYVPRALADLLAELDLSSAAVSEVFVYACCILRRLARRKPKLLTATTVVPLFASAFITSYSMIFDSAISIAEWSENLGDEYSEGQMVKQQRQILRILRWEILVERPEFERMCQHLERIHQQLGFVPPLRPKRFNYAEYSHRVLTR</sequence>
<reference evidence="2 3" key="1">
    <citation type="submission" date="2019-05" db="EMBL/GenBank/DDBJ databases">
        <title>The compact genome of Giardia muris reveals important steps in the evolution of intestinal protozoan parasites.</title>
        <authorList>
            <person name="Xu F."/>
            <person name="Jimenez-Gonzalez A."/>
            <person name="Einarsson E."/>
            <person name="Astvaldsson A."/>
            <person name="Peirasmaki D."/>
            <person name="Eckmann L."/>
            <person name="Andersson J.O."/>
            <person name="Svard S.G."/>
            <person name="Jerlstrom-Hultqvist J."/>
        </authorList>
    </citation>
    <scope>NUCLEOTIDE SEQUENCE [LARGE SCALE GENOMIC DNA]</scope>
    <source>
        <strain evidence="2 3">Roberts-Thomson</strain>
    </source>
</reference>
<name>A0A4Z1SYK0_GIAMU</name>
<dbReference type="VEuPathDB" id="GiardiaDB:GMRT_12742"/>
<dbReference type="AlphaFoldDB" id="A0A4Z1SYK0"/>
<evidence type="ECO:0000256" key="1">
    <source>
        <dbReference type="SAM" id="Phobius"/>
    </source>
</evidence>
<dbReference type="EMBL" id="VDLU01000002">
    <property type="protein sequence ID" value="TNJ28578.1"/>
    <property type="molecule type" value="Genomic_DNA"/>
</dbReference>
<protein>
    <recommendedName>
        <fullName evidence="4">Cyclin</fullName>
    </recommendedName>
</protein>
<keyword evidence="1" id="KW-0812">Transmembrane</keyword>
<accession>A0A4Z1SYK0</accession>
<evidence type="ECO:0008006" key="4">
    <source>
        <dbReference type="Google" id="ProtNLM"/>
    </source>
</evidence>
<evidence type="ECO:0000313" key="2">
    <source>
        <dbReference type="EMBL" id="TNJ28578.1"/>
    </source>
</evidence>
<evidence type="ECO:0000313" key="3">
    <source>
        <dbReference type="Proteomes" id="UP000315496"/>
    </source>
</evidence>
<keyword evidence="1" id="KW-0472">Membrane</keyword>
<organism evidence="2 3">
    <name type="scientific">Giardia muris</name>
    <dbReference type="NCBI Taxonomy" id="5742"/>
    <lineage>
        <taxon>Eukaryota</taxon>
        <taxon>Metamonada</taxon>
        <taxon>Diplomonadida</taxon>
        <taxon>Hexamitidae</taxon>
        <taxon>Giardiinae</taxon>
        <taxon>Giardia</taxon>
    </lineage>
</organism>
<dbReference type="Proteomes" id="UP000315496">
    <property type="component" value="Chromosome 2"/>
</dbReference>
<feature type="transmembrane region" description="Helical" evidence="1">
    <location>
        <begin position="78"/>
        <end position="99"/>
    </location>
</feature>
<comment type="caution">
    <text evidence="2">The sequence shown here is derived from an EMBL/GenBank/DDBJ whole genome shotgun (WGS) entry which is preliminary data.</text>
</comment>
<proteinExistence type="predicted"/>